<feature type="region of interest" description="Disordered" evidence="1">
    <location>
        <begin position="103"/>
        <end position="135"/>
    </location>
</feature>
<dbReference type="InParanoid" id="A0A409Y0J8"/>
<feature type="compositionally biased region" description="Polar residues" evidence="1">
    <location>
        <begin position="196"/>
        <end position="209"/>
    </location>
</feature>
<evidence type="ECO:0000313" key="2">
    <source>
        <dbReference type="EMBL" id="PPQ96532.1"/>
    </source>
</evidence>
<feature type="region of interest" description="Disordered" evidence="1">
    <location>
        <begin position="856"/>
        <end position="926"/>
    </location>
</feature>
<comment type="caution">
    <text evidence="2">The sequence shown here is derived from an EMBL/GenBank/DDBJ whole genome shotgun (WGS) entry which is preliminary data.</text>
</comment>
<dbReference type="EMBL" id="NHYE01001360">
    <property type="protein sequence ID" value="PPQ96532.1"/>
    <property type="molecule type" value="Genomic_DNA"/>
</dbReference>
<name>A0A409Y0J8_9AGAR</name>
<organism evidence="2 3">
    <name type="scientific">Gymnopilus dilepis</name>
    <dbReference type="NCBI Taxonomy" id="231916"/>
    <lineage>
        <taxon>Eukaryota</taxon>
        <taxon>Fungi</taxon>
        <taxon>Dikarya</taxon>
        <taxon>Basidiomycota</taxon>
        <taxon>Agaricomycotina</taxon>
        <taxon>Agaricomycetes</taxon>
        <taxon>Agaricomycetidae</taxon>
        <taxon>Agaricales</taxon>
        <taxon>Agaricineae</taxon>
        <taxon>Hymenogastraceae</taxon>
        <taxon>Gymnopilus</taxon>
    </lineage>
</organism>
<sequence>MVSPRESRSQRAGRPQQPHGSESGQQTTIDSHIQPLVGNSNLPASSQDQPSPERAKRRKYSASPGPVTPTRLRSHIKETERGQHLANATEHRRRIHEQLLEFLETQPAGTAQEGSTSLEKSSKEDPIPPSIAPAPCPPQVVAPSIPAQFQGCMSFGKENLVFHPKLGWFPFPALFARESRIVNSRAASRAPDIPTEHTQQPGGRRSSTPGYVPLGDPTTAAPFEHELRSPSRQSPPNLPTEDTHQSGSRVSQTPDYIPPGESTLAAPVEHELRASSRQRSVARSEATPSPTEHDAAGQRSGRDEAMAIAASASYDTLRADPVPLRAPEDSECLAVSDPPEVEHSTTRPLTSGSSPSSSSQGSGHVPAGRLDALNAHLTEISNSTGLSKGDIINQMGIRDVQAIDFFNMYRSYFNSRVQEELNRIPDPELPKKLNVFLGGTVEISDSIIEKAFIQFKEANSQYKSFLLDRWSISCIAARDCHRHHQFQEFVGKLESISTFASESLQFETAACAVGSDIHKDQNLSATICSPMVPEFFAERLCVTQSEITGHMKAHAYDCVSRRSQPRIPHPVPDQQDASRTGDDITVEMENAGGARKRARSVSNPLLLEEIGVARGQSVDSDKERKVKDGAVVQELKQRLLELTRSCDIDQLKTKIHLTKLPTILSKRGLVIENWPEDVPFACDCHTGKGVAGLSVDEQIALLKSLKDPDHPLRIVRKSSTGELAKDHIGYLSDIVYDIPAIPQSEPVIIGVPPSPGSQFTHGRRRFLDAAKTCDRNGPPRLTTPANQSSVAGPSEVYDKSGCGGPAQFNSRKRSLSRNEPMEEAPAKKVKTEQRMTLEGEVPGLEDSLDTHKLDPRVAGQQAVPTFSITGDDEPLAYRPEYMSPQASKPQAQLGGSHKQIPSSSAAHTDNIGPNLQRGPSDALPFVRFNGSQASTLQPNQLPPVNRLTYFASMPRRSQSPGSSGSGVYNHQMGAQYDLGSGTNHVDDAHR</sequence>
<accession>A0A409Y0J8</accession>
<feature type="region of interest" description="Disordered" evidence="1">
    <location>
        <begin position="185"/>
        <end position="302"/>
    </location>
</feature>
<evidence type="ECO:0000313" key="3">
    <source>
        <dbReference type="Proteomes" id="UP000284706"/>
    </source>
</evidence>
<reference evidence="2 3" key="1">
    <citation type="journal article" date="2018" name="Evol. Lett.">
        <title>Horizontal gene cluster transfer increased hallucinogenic mushroom diversity.</title>
        <authorList>
            <person name="Reynolds H.T."/>
            <person name="Vijayakumar V."/>
            <person name="Gluck-Thaler E."/>
            <person name="Korotkin H.B."/>
            <person name="Matheny P.B."/>
            <person name="Slot J.C."/>
        </authorList>
    </citation>
    <scope>NUCLEOTIDE SEQUENCE [LARGE SCALE GENOMIC DNA]</scope>
    <source>
        <strain evidence="2 3">SRW20</strain>
    </source>
</reference>
<feature type="compositionally biased region" description="Polar residues" evidence="1">
    <location>
        <begin position="899"/>
        <end position="913"/>
    </location>
</feature>
<proteinExistence type="predicted"/>
<dbReference type="Proteomes" id="UP000284706">
    <property type="component" value="Unassembled WGS sequence"/>
</dbReference>
<feature type="compositionally biased region" description="Low complexity" evidence="1">
    <location>
        <begin position="952"/>
        <end position="966"/>
    </location>
</feature>
<dbReference type="AlphaFoldDB" id="A0A409Y0J8"/>
<evidence type="ECO:0000256" key="1">
    <source>
        <dbReference type="SAM" id="MobiDB-lite"/>
    </source>
</evidence>
<protein>
    <submittedName>
        <fullName evidence="2">Uncharacterized protein</fullName>
    </submittedName>
</protein>
<feature type="compositionally biased region" description="Low complexity" evidence="1">
    <location>
        <begin position="351"/>
        <end position="363"/>
    </location>
</feature>
<gene>
    <name evidence="2" type="ORF">CVT26_010449</name>
</gene>
<dbReference type="OrthoDB" id="2758439at2759"/>
<feature type="compositionally biased region" description="Basic and acidic residues" evidence="1">
    <location>
        <begin position="291"/>
        <end position="302"/>
    </location>
</feature>
<feature type="compositionally biased region" description="Low complexity" evidence="1">
    <location>
        <begin position="275"/>
        <end position="286"/>
    </location>
</feature>
<feature type="compositionally biased region" description="Polar residues" evidence="1">
    <location>
        <begin position="18"/>
        <end position="50"/>
    </location>
</feature>
<feature type="region of interest" description="Disordered" evidence="1">
    <location>
        <begin position="1"/>
        <end position="89"/>
    </location>
</feature>
<dbReference type="STRING" id="231916.A0A409Y0J8"/>
<feature type="region of interest" description="Disordered" evidence="1">
    <location>
        <begin position="950"/>
        <end position="990"/>
    </location>
</feature>
<keyword evidence="3" id="KW-1185">Reference proteome</keyword>
<feature type="compositionally biased region" description="Polar residues" evidence="1">
    <location>
        <begin position="245"/>
        <end position="254"/>
    </location>
</feature>
<feature type="region of interest" description="Disordered" evidence="1">
    <location>
        <begin position="330"/>
        <end position="368"/>
    </location>
</feature>
<feature type="region of interest" description="Disordered" evidence="1">
    <location>
        <begin position="772"/>
        <end position="831"/>
    </location>
</feature>
<feature type="compositionally biased region" description="Polar residues" evidence="1">
    <location>
        <begin position="107"/>
        <end position="119"/>
    </location>
</feature>